<dbReference type="AlphaFoldDB" id="A0A059IZ96"/>
<dbReference type="Proteomes" id="UP000024533">
    <property type="component" value="Unassembled WGS sequence"/>
</dbReference>
<sequence>MDTVSLRDDGCDEEDGAMACNFGDAVVVYICYLGIGVVIKKEDLMSFENVDVIIAKLLNLNSNAERKKMKTQQTTNNNDKTEETCKCLRRQRHTIYASDKFETPEEGIAHEELNRRHFEYRECHE</sequence>
<dbReference type="EMBL" id="AOKY01000648">
    <property type="protein sequence ID" value="KDB20951.1"/>
    <property type="molecule type" value="Genomic_DNA"/>
</dbReference>
<gene>
    <name evidence="2" type="ORF">H109_07077</name>
</gene>
<keyword evidence="3" id="KW-1185">Reference proteome</keyword>
<evidence type="ECO:0000313" key="2">
    <source>
        <dbReference type="EMBL" id="KDB20951.1"/>
    </source>
</evidence>
<comment type="caution">
    <text evidence="2">The sequence shown here is derived from an EMBL/GenBank/DDBJ whole genome shotgun (WGS) entry which is preliminary data.</text>
</comment>
<proteinExistence type="predicted"/>
<feature type="coiled-coil region" evidence="1">
    <location>
        <begin position="54"/>
        <end position="91"/>
    </location>
</feature>
<dbReference type="HOGENOM" id="CLU_1994243_0_0_1"/>
<evidence type="ECO:0000313" key="3">
    <source>
        <dbReference type="Proteomes" id="UP000024533"/>
    </source>
</evidence>
<protein>
    <submittedName>
        <fullName evidence="2">Uncharacterized protein</fullName>
    </submittedName>
</protein>
<accession>A0A059IZ96</accession>
<name>A0A059IZ96_TRIIM</name>
<evidence type="ECO:0000256" key="1">
    <source>
        <dbReference type="SAM" id="Coils"/>
    </source>
</evidence>
<keyword evidence="1" id="KW-0175">Coiled coil</keyword>
<organism evidence="2 3">
    <name type="scientific">Trichophyton interdigitale (strain MR816)</name>
    <dbReference type="NCBI Taxonomy" id="1215338"/>
    <lineage>
        <taxon>Eukaryota</taxon>
        <taxon>Fungi</taxon>
        <taxon>Dikarya</taxon>
        <taxon>Ascomycota</taxon>
        <taxon>Pezizomycotina</taxon>
        <taxon>Eurotiomycetes</taxon>
        <taxon>Eurotiomycetidae</taxon>
        <taxon>Onygenales</taxon>
        <taxon>Arthrodermataceae</taxon>
        <taxon>Trichophyton</taxon>
    </lineage>
</organism>
<reference evidence="2 3" key="1">
    <citation type="submission" date="2014-02" db="EMBL/GenBank/DDBJ databases">
        <title>The Genome Sequence of Trichophyton interdigitale MR816.</title>
        <authorList>
            <consortium name="The Broad Institute Genomics Platform"/>
            <person name="Cuomo C.A."/>
            <person name="White T.C."/>
            <person name="Graser Y."/>
            <person name="Martinez-Rossi N."/>
            <person name="Heitman J."/>
            <person name="Young S.K."/>
            <person name="Zeng Q."/>
            <person name="Gargeya S."/>
            <person name="Abouelleil A."/>
            <person name="Alvarado L."/>
            <person name="Chapman S.B."/>
            <person name="Gainer-Dewar J."/>
            <person name="Goldberg J."/>
            <person name="Griggs A."/>
            <person name="Gujja S."/>
            <person name="Hansen M."/>
            <person name="Howarth C."/>
            <person name="Imamovic A."/>
            <person name="Larimer J."/>
            <person name="Martinez D."/>
            <person name="Murphy C."/>
            <person name="Pearson M.D."/>
            <person name="Persinoti G."/>
            <person name="Poon T."/>
            <person name="Priest M."/>
            <person name="Roberts A.D."/>
            <person name="Saif S."/>
            <person name="Shea T.D."/>
            <person name="Sykes S.N."/>
            <person name="Wortman J."/>
            <person name="Nusbaum C."/>
            <person name="Birren B."/>
        </authorList>
    </citation>
    <scope>NUCLEOTIDE SEQUENCE [LARGE SCALE GENOMIC DNA]</scope>
    <source>
        <strain evidence="2 3">MR816</strain>
    </source>
</reference>